<gene>
    <name evidence="3" type="ORF">CROQUDRAFT_723232</name>
</gene>
<dbReference type="OrthoDB" id="160054at2759"/>
<keyword evidence="4" id="KW-1185">Reference proteome</keyword>
<comment type="caution">
    <text evidence="3">The sequence shown here is derived from an EMBL/GenBank/DDBJ whole genome shotgun (WGS) entry which is preliminary data.</text>
</comment>
<dbReference type="PANTHER" id="PTHR35396:SF1">
    <property type="entry name" value="SMALL SECRETED PROTEIN"/>
    <property type="match status" value="1"/>
</dbReference>
<evidence type="ECO:0000256" key="2">
    <source>
        <dbReference type="SAM" id="SignalP"/>
    </source>
</evidence>
<dbReference type="EMBL" id="MU167270">
    <property type="protein sequence ID" value="KAG0145828.1"/>
    <property type="molecule type" value="Genomic_DNA"/>
</dbReference>
<dbReference type="Proteomes" id="UP000886653">
    <property type="component" value="Unassembled WGS sequence"/>
</dbReference>
<feature type="chain" id="PRO_5040288374" description="Secreted protein" evidence="2">
    <location>
        <begin position="27"/>
        <end position="228"/>
    </location>
</feature>
<accession>A0A9P6NH26</accession>
<protein>
    <recommendedName>
        <fullName evidence="5">Secreted protein</fullName>
    </recommendedName>
</protein>
<sequence>MPMNLHLILHSITFTVWSMSLIVVQANWDQATGFLQGYTISNNWTKAHPAKICSKNIQLAECSHNTRTKHPNIQFMAVFTVDHSKDTYYGCPYGECCAFSEFPSLSDLVPKSTDSHIFVWHGLGGNPGLGTNPIANPKTGVFGWEEGIRGKYVDGPPDFKTYQPQHDAKYPNFKCPSNWPIGKPEKQIDQHPICGKKGEKKNKDPNPNGNIKGKGKPDLTKKEKKKNK</sequence>
<reference evidence="3" key="1">
    <citation type="submission" date="2013-11" db="EMBL/GenBank/DDBJ databases">
        <title>Genome sequence of the fusiform rust pathogen reveals effectors for host alternation and coevolution with pine.</title>
        <authorList>
            <consortium name="DOE Joint Genome Institute"/>
            <person name="Smith K."/>
            <person name="Pendleton A."/>
            <person name="Kubisiak T."/>
            <person name="Anderson C."/>
            <person name="Salamov A."/>
            <person name="Aerts A."/>
            <person name="Riley R."/>
            <person name="Clum A."/>
            <person name="Lindquist E."/>
            <person name="Ence D."/>
            <person name="Campbell M."/>
            <person name="Kronenberg Z."/>
            <person name="Feau N."/>
            <person name="Dhillon B."/>
            <person name="Hamelin R."/>
            <person name="Burleigh J."/>
            <person name="Smith J."/>
            <person name="Yandell M."/>
            <person name="Nelson C."/>
            <person name="Grigoriev I."/>
            <person name="Davis J."/>
        </authorList>
    </citation>
    <scope>NUCLEOTIDE SEQUENCE</scope>
    <source>
        <strain evidence="3">G11</strain>
    </source>
</reference>
<evidence type="ECO:0008006" key="5">
    <source>
        <dbReference type="Google" id="ProtNLM"/>
    </source>
</evidence>
<evidence type="ECO:0000313" key="3">
    <source>
        <dbReference type="EMBL" id="KAG0145828.1"/>
    </source>
</evidence>
<dbReference type="AlphaFoldDB" id="A0A9P6NH26"/>
<name>A0A9P6NH26_9BASI</name>
<feature type="signal peptide" evidence="2">
    <location>
        <begin position="1"/>
        <end position="26"/>
    </location>
</feature>
<organism evidence="3 4">
    <name type="scientific">Cronartium quercuum f. sp. fusiforme G11</name>
    <dbReference type="NCBI Taxonomy" id="708437"/>
    <lineage>
        <taxon>Eukaryota</taxon>
        <taxon>Fungi</taxon>
        <taxon>Dikarya</taxon>
        <taxon>Basidiomycota</taxon>
        <taxon>Pucciniomycotina</taxon>
        <taxon>Pucciniomycetes</taxon>
        <taxon>Pucciniales</taxon>
        <taxon>Coleosporiaceae</taxon>
        <taxon>Cronartium</taxon>
    </lineage>
</organism>
<feature type="region of interest" description="Disordered" evidence="1">
    <location>
        <begin position="181"/>
        <end position="228"/>
    </location>
</feature>
<evidence type="ECO:0000313" key="4">
    <source>
        <dbReference type="Proteomes" id="UP000886653"/>
    </source>
</evidence>
<evidence type="ECO:0000256" key="1">
    <source>
        <dbReference type="SAM" id="MobiDB-lite"/>
    </source>
</evidence>
<keyword evidence="2" id="KW-0732">Signal</keyword>
<dbReference type="PANTHER" id="PTHR35396">
    <property type="entry name" value="SMALL SECRETED PROTEIN"/>
    <property type="match status" value="1"/>
</dbReference>
<proteinExistence type="predicted"/>